<keyword evidence="3" id="KW-0408">Iron</keyword>
<evidence type="ECO:0000256" key="4">
    <source>
        <dbReference type="ARBA" id="ARBA00023014"/>
    </source>
</evidence>
<proteinExistence type="predicted"/>
<dbReference type="InterPro" id="IPR017941">
    <property type="entry name" value="Rieske_2Fe-2S"/>
</dbReference>
<evidence type="ECO:0000313" key="10">
    <source>
        <dbReference type="Proteomes" id="UP000807825"/>
    </source>
</evidence>
<feature type="domain" description="Rieske" evidence="8">
    <location>
        <begin position="48"/>
        <end position="140"/>
    </location>
</feature>
<keyword evidence="7" id="KW-0812">Transmembrane</keyword>
<dbReference type="Proteomes" id="UP000807825">
    <property type="component" value="Unassembled WGS sequence"/>
</dbReference>
<accession>A0A9D6Z1V8</accession>
<dbReference type="InterPro" id="IPR036922">
    <property type="entry name" value="Rieske_2Fe-2S_sf"/>
</dbReference>
<evidence type="ECO:0000313" key="9">
    <source>
        <dbReference type="EMBL" id="MBI5251503.1"/>
    </source>
</evidence>
<reference evidence="9" key="1">
    <citation type="submission" date="2020-07" db="EMBL/GenBank/DDBJ databases">
        <title>Huge and variable diversity of episymbiotic CPR bacteria and DPANN archaea in groundwater ecosystems.</title>
        <authorList>
            <person name="He C.Y."/>
            <person name="Keren R."/>
            <person name="Whittaker M."/>
            <person name="Farag I.F."/>
            <person name="Doudna J."/>
            <person name="Cate J.H.D."/>
            <person name="Banfield J.F."/>
        </authorList>
    </citation>
    <scope>NUCLEOTIDE SEQUENCE</scope>
    <source>
        <strain evidence="9">NC_groundwater_1664_Pr3_B-0.1um_52_9</strain>
    </source>
</reference>
<dbReference type="InterPro" id="IPR014349">
    <property type="entry name" value="Rieske_Fe-S_prot"/>
</dbReference>
<comment type="cofactor">
    <cofactor evidence="6">
        <name>[2Fe-2S] cluster</name>
        <dbReference type="ChEBI" id="CHEBI:190135"/>
    </cofactor>
</comment>
<dbReference type="GO" id="GO:0016020">
    <property type="term" value="C:membrane"/>
    <property type="evidence" value="ECO:0007669"/>
    <property type="project" value="InterPro"/>
</dbReference>
<evidence type="ECO:0000259" key="8">
    <source>
        <dbReference type="PROSITE" id="PS51296"/>
    </source>
</evidence>
<name>A0A9D6Z1V8_9BACT</name>
<keyword evidence="4" id="KW-0411">Iron-sulfur</keyword>
<keyword evidence="1" id="KW-0001">2Fe-2S</keyword>
<evidence type="ECO:0000256" key="1">
    <source>
        <dbReference type="ARBA" id="ARBA00022714"/>
    </source>
</evidence>
<dbReference type="GO" id="GO:0046872">
    <property type="term" value="F:metal ion binding"/>
    <property type="evidence" value="ECO:0007669"/>
    <property type="project" value="UniProtKB-KW"/>
</dbReference>
<evidence type="ECO:0000256" key="3">
    <source>
        <dbReference type="ARBA" id="ARBA00023004"/>
    </source>
</evidence>
<evidence type="ECO:0000256" key="6">
    <source>
        <dbReference type="ARBA" id="ARBA00034078"/>
    </source>
</evidence>
<keyword evidence="2" id="KW-0479">Metal-binding</keyword>
<dbReference type="GO" id="GO:0051537">
    <property type="term" value="F:2 iron, 2 sulfur cluster binding"/>
    <property type="evidence" value="ECO:0007669"/>
    <property type="project" value="UniProtKB-KW"/>
</dbReference>
<dbReference type="Gene3D" id="2.102.10.10">
    <property type="entry name" value="Rieske [2Fe-2S] iron-sulphur domain"/>
    <property type="match status" value="1"/>
</dbReference>
<keyword evidence="7" id="KW-0472">Membrane</keyword>
<evidence type="ECO:0000256" key="5">
    <source>
        <dbReference type="ARBA" id="ARBA00023157"/>
    </source>
</evidence>
<evidence type="ECO:0000256" key="2">
    <source>
        <dbReference type="ARBA" id="ARBA00022723"/>
    </source>
</evidence>
<feature type="transmembrane region" description="Helical" evidence="7">
    <location>
        <begin position="12"/>
        <end position="37"/>
    </location>
</feature>
<dbReference type="PROSITE" id="PS51296">
    <property type="entry name" value="RIESKE"/>
    <property type="match status" value="1"/>
</dbReference>
<keyword evidence="7" id="KW-1133">Transmembrane helix</keyword>
<gene>
    <name evidence="9" type="ORF">HY912_18595</name>
</gene>
<dbReference type="InterPro" id="IPR005805">
    <property type="entry name" value="Rieske_Fe-S_prot_C"/>
</dbReference>
<evidence type="ECO:0000256" key="7">
    <source>
        <dbReference type="SAM" id="Phobius"/>
    </source>
</evidence>
<sequence length="148" mass="16581">MREPVSLDKRAFLKVVALWLFGAIGMFFAWGAVRFAFFSAGKTRVREFSSEVLHKMEPGVPLHLPEPAAWLLKNTDGTLVALDDRCTHLGCRQKWNPDRKLFECPCHGSEFDSEGSVKRGPATRPIEKLTVSVESDRIRLTAKPQGPS</sequence>
<dbReference type="EMBL" id="JACRDE010000488">
    <property type="protein sequence ID" value="MBI5251503.1"/>
    <property type="molecule type" value="Genomic_DNA"/>
</dbReference>
<dbReference type="PANTHER" id="PTHR10134">
    <property type="entry name" value="CYTOCHROME B-C1 COMPLEX SUBUNIT RIESKE, MITOCHONDRIAL"/>
    <property type="match status" value="1"/>
</dbReference>
<dbReference type="AlphaFoldDB" id="A0A9D6Z1V8"/>
<comment type="caution">
    <text evidence="9">The sequence shown here is derived from an EMBL/GenBank/DDBJ whole genome shotgun (WGS) entry which is preliminary data.</text>
</comment>
<dbReference type="PRINTS" id="PR00162">
    <property type="entry name" value="RIESKE"/>
</dbReference>
<dbReference type="Pfam" id="PF00355">
    <property type="entry name" value="Rieske"/>
    <property type="match status" value="1"/>
</dbReference>
<organism evidence="9 10">
    <name type="scientific">Desulfomonile tiedjei</name>
    <dbReference type="NCBI Taxonomy" id="2358"/>
    <lineage>
        <taxon>Bacteria</taxon>
        <taxon>Pseudomonadati</taxon>
        <taxon>Thermodesulfobacteriota</taxon>
        <taxon>Desulfomonilia</taxon>
        <taxon>Desulfomonilales</taxon>
        <taxon>Desulfomonilaceae</taxon>
        <taxon>Desulfomonile</taxon>
    </lineage>
</organism>
<keyword evidence="5" id="KW-1015">Disulfide bond</keyword>
<dbReference type="SUPFAM" id="SSF50022">
    <property type="entry name" value="ISP domain"/>
    <property type="match status" value="1"/>
</dbReference>
<protein>
    <submittedName>
        <fullName evidence="9">Rieske 2Fe-2S domain-containing protein</fullName>
    </submittedName>
</protein>